<comment type="caution">
    <text evidence="3">The sequence shown here is derived from an EMBL/GenBank/DDBJ whole genome shotgun (WGS) entry which is preliminary data.</text>
</comment>
<dbReference type="InterPro" id="IPR016191">
    <property type="entry name" value="Ribonuclease/ribotoxin"/>
</dbReference>
<keyword evidence="4" id="KW-1185">Reference proteome</keyword>
<dbReference type="Gene3D" id="3.10.450.30">
    <property type="entry name" value="Microbial ribonucleases"/>
    <property type="match status" value="1"/>
</dbReference>
<dbReference type="EMBL" id="JANIEX010000431">
    <property type="protein sequence ID" value="KAJ3567190.1"/>
    <property type="molecule type" value="Genomic_DNA"/>
</dbReference>
<proteinExistence type="predicted"/>
<keyword evidence="1" id="KW-0540">Nuclease</keyword>
<dbReference type="Pfam" id="PF00545">
    <property type="entry name" value="Ribonuclease"/>
    <property type="match status" value="1"/>
</dbReference>
<reference evidence="3" key="1">
    <citation type="submission" date="2022-07" db="EMBL/GenBank/DDBJ databases">
        <title>Genome Sequence of Leucocoprinus birnbaumii.</title>
        <authorList>
            <person name="Buettner E."/>
        </authorList>
    </citation>
    <scope>NUCLEOTIDE SEQUENCE</scope>
    <source>
        <strain evidence="3">VT141</strain>
    </source>
</reference>
<evidence type="ECO:0000313" key="3">
    <source>
        <dbReference type="EMBL" id="KAJ3567190.1"/>
    </source>
</evidence>
<evidence type="ECO:0000256" key="2">
    <source>
        <dbReference type="ARBA" id="ARBA00022801"/>
    </source>
</evidence>
<organism evidence="3 4">
    <name type="scientific">Leucocoprinus birnbaumii</name>
    <dbReference type="NCBI Taxonomy" id="56174"/>
    <lineage>
        <taxon>Eukaryota</taxon>
        <taxon>Fungi</taxon>
        <taxon>Dikarya</taxon>
        <taxon>Basidiomycota</taxon>
        <taxon>Agaricomycotina</taxon>
        <taxon>Agaricomycetes</taxon>
        <taxon>Agaricomycetidae</taxon>
        <taxon>Agaricales</taxon>
        <taxon>Agaricineae</taxon>
        <taxon>Agaricaceae</taxon>
        <taxon>Leucocoprinus</taxon>
    </lineage>
</organism>
<protein>
    <submittedName>
        <fullName evidence="3">Uncharacterized protein</fullName>
    </submittedName>
</protein>
<accession>A0AAD5VQW8</accession>
<dbReference type="InterPro" id="IPR000026">
    <property type="entry name" value="N1-like"/>
</dbReference>
<dbReference type="GO" id="GO:0016787">
    <property type="term" value="F:hydrolase activity"/>
    <property type="evidence" value="ECO:0007669"/>
    <property type="project" value="UniProtKB-KW"/>
</dbReference>
<gene>
    <name evidence="3" type="ORF">NP233_g6521</name>
</gene>
<dbReference type="SUPFAM" id="SSF53933">
    <property type="entry name" value="Microbial ribonucleases"/>
    <property type="match status" value="1"/>
</dbReference>
<keyword evidence="2" id="KW-0378">Hydrolase</keyword>
<name>A0AAD5VQW8_9AGAR</name>
<sequence length="181" mass="20006">MFFTRPWMPTAEHPNTVSTCRLWHHDHDINPTSNSPALDLYITMLFKTSIILALLAVVSTGSAYSCNCNGREYNNDDITDAVDTGFAVDPIANPIDQTKFPRRYGLTPTDDYPFCGAGHFVEYPLLRVPPGPYDPNATPVLDPGYDRVVYLTGDNHTFCGCLTGEGQPANSQQLELCTNSE</sequence>
<dbReference type="GO" id="GO:0004540">
    <property type="term" value="F:RNA nuclease activity"/>
    <property type="evidence" value="ECO:0007669"/>
    <property type="project" value="InterPro"/>
</dbReference>
<dbReference type="GO" id="GO:0003723">
    <property type="term" value="F:RNA binding"/>
    <property type="evidence" value="ECO:0007669"/>
    <property type="project" value="InterPro"/>
</dbReference>
<dbReference type="AlphaFoldDB" id="A0AAD5VQW8"/>
<evidence type="ECO:0000256" key="1">
    <source>
        <dbReference type="ARBA" id="ARBA00022722"/>
    </source>
</evidence>
<evidence type="ECO:0000313" key="4">
    <source>
        <dbReference type="Proteomes" id="UP001213000"/>
    </source>
</evidence>
<dbReference type="Proteomes" id="UP001213000">
    <property type="component" value="Unassembled WGS sequence"/>
</dbReference>